<accession>A0A7M1RSH8</accession>
<sequence>MYKCPNKNLPEWKELEKVVPEVAYTIWDMNNGHGIDKAPNGEPSLLFNKLLEHFNNDREQAILLKAKIFSNKFQNNINNYTLDENSEPYMQDVLTTSSVSYDNTDFKTFTEDEIRVLEEISNLYTKILKGLKDRLNAIKRYSSKNPKVWRDLQNLILKLSTSETEQGIIQFLEHVRDSINDSKNFLSKPIEEINAKLIRQLSNDYVGFYKPLIDNIQYIVDTTDIFKGIDNYDDVVNLVAEMSLSITTVNNKFINVLKSKGYQYLRQYLSQQGMPDSFILGTINWLDDPKHDSSIFMNWFGMATNSDNAVQQAIAKMLNDVKNATDRQTLEVGIRLVKALNKAKEKYGNDVLKLLYEKDDDGSYTGYRVTRINLGKYNRTKKQFLDKLAKQLGITKDSNGLYELPLNLDILKKWFDSINKWYNDHADRKYVSEYYTLRNKMLSLKTRDAQLEILNYIDNITNPITIDGIEYDNLLSASEYNQLLELRKQKKMLANPYNLDGSEKTGDDALIAKELIAFNEEVSKHIKYNTDILKYQADRSKVAKRYGDNSELLKLWEERNTVERYNLAFYDRIDSLDKTPLSDTYERLRTRRRNLLSLYKDPNTGKINTDAISDAEKRDLLQLDQDIASSYSPSLDTERKGSRLSDFAEIATTEQYRIDMEKARNNGTLAYNDWFNRSHYEDIRGFMRPASFYTELRPLPQFMDQYKERVPSIKYSSISPSSDWYNSNWDPNGPSILPNKKLYDNSKAYNAVLNKPEVKQLYDEIEAIMDEANKYVSFMLFANDHRMPQIPARFMQSLSRKDGILGKLGYVFEDFATTKDDDLDFVNEFSTMPNGDPIKVIPTRFIKMLDDPNIISTDAVAAVVLYYNMAANYRNMSEKLDDVEMMLNLLKLVSIRTKKELKGAGSTNVYKLSLLLVDRLMYGRNKSPILMNAFGKELNVGKMLDIVRGFVTKANLSGNLWSIGTGFFTDATYTTLEAKMGRFFDLEDLRYALTEFSRELPNMLSNIGNPDPKGKLPYLLALNQVVKDNLELFDRLDESLVLRSINLNFWFAGYTQADYTVKSHTLISIYHNYRFVKGDGFLSKSQYIDKYYPNDRKKGEVNFKLLGVTLYDAYKLLDNGDTILDDKYASYITEKLLNDVKNRILIISKRIDGTIREVDKAQVHANSIASYTVMHRNFMVSALHDRFKRKQFNLDLGVTEEGYYRSTGRFLLNVIGNRHFALAQLLADYNNMLEYEQYAVRRTLNELMLIAGSTTVAVILASIVDGDDDYDTWLTQSMTYLAMRSAFEFRTMYNPFELMSLIKSPTAAFNWFNNASSFINLINPFAYTGNKTPFTIIDRGVYKGMPIILRNIIKVTPFKSVFEAQDPKLKRNYLLNQLMNF</sequence>
<dbReference type="EMBL" id="MT774403">
    <property type="protein sequence ID" value="QOR57385.1"/>
    <property type="molecule type" value="Genomic_DNA"/>
</dbReference>
<name>A0A7M1RSH8_9CAUD</name>
<dbReference type="KEGG" id="vg:65131324"/>
<evidence type="ECO:0000313" key="2">
    <source>
        <dbReference type="Proteomes" id="UP000593598"/>
    </source>
</evidence>
<organism evidence="1 2">
    <name type="scientific">uncultured phage cr113_1</name>
    <dbReference type="NCBI Taxonomy" id="2772087"/>
    <lineage>
        <taxon>Viruses</taxon>
        <taxon>Duplodnaviria</taxon>
        <taxon>Heunggongvirae</taxon>
        <taxon>Uroviricota</taxon>
        <taxon>Caudoviricetes</taxon>
        <taxon>Crassvirales</taxon>
        <taxon>Suoliviridae</taxon>
        <taxon>Loutivirinae</taxon>
        <taxon>Buchavirus</taxon>
        <taxon>Buchavirus coli</taxon>
    </lineage>
</organism>
<keyword evidence="2" id="KW-1185">Reference proteome</keyword>
<dbReference type="GeneID" id="65131324"/>
<protein>
    <submittedName>
        <fullName evidence="1">Uncharacterized protein</fullName>
    </submittedName>
</protein>
<reference evidence="1 2" key="1">
    <citation type="submission" date="2020-07" db="EMBL/GenBank/DDBJ databases">
        <title>Taxonomic proposal: Crassvirales, a new order of highly abundant and diverse bacterial viruses.</title>
        <authorList>
            <person name="Shkoporov A.N."/>
            <person name="Stockdale S.R."/>
            <person name="Guerin E."/>
            <person name="Ross R.P."/>
            <person name="Hill C."/>
        </authorList>
    </citation>
    <scope>NUCLEOTIDE SEQUENCE [LARGE SCALE GENOMIC DNA]</scope>
</reference>
<dbReference type="Proteomes" id="UP000593598">
    <property type="component" value="Segment"/>
</dbReference>
<evidence type="ECO:0000313" key="1">
    <source>
        <dbReference type="EMBL" id="QOR57385.1"/>
    </source>
</evidence>
<dbReference type="RefSeq" id="YP_010112837.1">
    <property type="nucleotide sequence ID" value="NC_055896.1"/>
</dbReference>
<proteinExistence type="predicted"/>